<accession>A0A4R6Q0N0</accession>
<comment type="caution">
    <text evidence="12">The sequence shown here is derived from an EMBL/GenBank/DDBJ whole genome shotgun (WGS) entry which is preliminary data.</text>
</comment>
<keyword evidence="7" id="KW-0902">Two-component regulatory system</keyword>
<evidence type="ECO:0000259" key="11">
    <source>
        <dbReference type="PROSITE" id="PS50109"/>
    </source>
</evidence>
<dbReference type="GO" id="GO:0000155">
    <property type="term" value="F:phosphorelay sensor kinase activity"/>
    <property type="evidence" value="ECO:0007669"/>
    <property type="project" value="InterPro"/>
</dbReference>
<dbReference type="Pfam" id="PF02518">
    <property type="entry name" value="HATPase_c"/>
    <property type="match status" value="1"/>
</dbReference>
<dbReference type="SUPFAM" id="SSF55874">
    <property type="entry name" value="ATPase domain of HSP90 chaperone/DNA topoisomerase II/histidine kinase"/>
    <property type="match status" value="1"/>
</dbReference>
<evidence type="ECO:0000256" key="4">
    <source>
        <dbReference type="ARBA" id="ARBA00022692"/>
    </source>
</evidence>
<feature type="transmembrane region" description="Helical" evidence="10">
    <location>
        <begin position="42"/>
        <end position="62"/>
    </location>
</feature>
<dbReference type="InterPro" id="IPR005467">
    <property type="entry name" value="His_kinase_dom"/>
</dbReference>
<feature type="transmembrane region" description="Helical" evidence="10">
    <location>
        <begin position="74"/>
        <end position="94"/>
    </location>
</feature>
<keyword evidence="4 10" id="KW-0812">Transmembrane</keyword>
<dbReference type="Pfam" id="PF00909">
    <property type="entry name" value="Ammonium_transp"/>
    <property type="match status" value="1"/>
</dbReference>
<keyword evidence="9" id="KW-0924">Ammonia transport</keyword>
<evidence type="ECO:0000313" key="12">
    <source>
        <dbReference type="EMBL" id="TDP49409.1"/>
    </source>
</evidence>
<feature type="domain" description="Histidine kinase" evidence="11">
    <location>
        <begin position="416"/>
        <end position="601"/>
    </location>
</feature>
<dbReference type="InterPro" id="IPR036890">
    <property type="entry name" value="HATPase_C_sf"/>
</dbReference>
<evidence type="ECO:0000256" key="5">
    <source>
        <dbReference type="ARBA" id="ARBA00022777"/>
    </source>
</evidence>
<dbReference type="GO" id="GO:0008519">
    <property type="term" value="F:ammonium channel activity"/>
    <property type="evidence" value="ECO:0007669"/>
    <property type="project" value="InterPro"/>
</dbReference>
<dbReference type="GO" id="GO:0097272">
    <property type="term" value="P:ammonium homeostasis"/>
    <property type="evidence" value="ECO:0007669"/>
    <property type="project" value="TreeGrafter"/>
</dbReference>
<dbReference type="InterPro" id="IPR011712">
    <property type="entry name" value="Sig_transdc_His_kin_sub3_dim/P"/>
</dbReference>
<feature type="transmembrane region" description="Helical" evidence="10">
    <location>
        <begin position="294"/>
        <end position="312"/>
    </location>
</feature>
<evidence type="ECO:0000256" key="10">
    <source>
        <dbReference type="SAM" id="Phobius"/>
    </source>
</evidence>
<dbReference type="PANTHER" id="PTHR11730">
    <property type="entry name" value="AMMONIUM TRANSPORTER"/>
    <property type="match status" value="1"/>
</dbReference>
<dbReference type="InterPro" id="IPR024041">
    <property type="entry name" value="NH4_transpt_AmtB-like_dom"/>
</dbReference>
<evidence type="ECO:0000256" key="8">
    <source>
        <dbReference type="ARBA" id="ARBA00023136"/>
    </source>
</evidence>
<dbReference type="InterPro" id="IPR003594">
    <property type="entry name" value="HATPase_dom"/>
</dbReference>
<gene>
    <name evidence="12" type="ORF">EV211_1477</name>
</gene>
<comment type="similarity">
    <text evidence="2">Belongs to the ammonia transporter channel (TC 1.A.11.2) family.</text>
</comment>
<protein>
    <submittedName>
        <fullName evidence="12">Amt family ammonium transporter</fullName>
    </submittedName>
</protein>
<evidence type="ECO:0000256" key="3">
    <source>
        <dbReference type="ARBA" id="ARBA00022448"/>
    </source>
</evidence>
<feature type="transmembrane region" description="Helical" evidence="10">
    <location>
        <begin position="101"/>
        <end position="124"/>
    </location>
</feature>
<feature type="transmembrane region" description="Helical" evidence="10">
    <location>
        <begin position="237"/>
        <end position="258"/>
    </location>
</feature>
<dbReference type="AlphaFoldDB" id="A0A4R6Q0N0"/>
<dbReference type="CDD" id="cd16917">
    <property type="entry name" value="HATPase_UhpB-NarQ-NarX-like"/>
    <property type="match status" value="1"/>
</dbReference>
<feature type="transmembrane region" description="Helical" evidence="10">
    <location>
        <begin position="144"/>
        <end position="164"/>
    </location>
</feature>
<keyword evidence="6 10" id="KW-1133">Transmembrane helix</keyword>
<evidence type="ECO:0000256" key="1">
    <source>
        <dbReference type="ARBA" id="ARBA00004141"/>
    </source>
</evidence>
<reference evidence="12 13" key="1">
    <citation type="submission" date="2019-03" db="EMBL/GenBank/DDBJ databases">
        <title>Genomic Encyclopedia of Type Strains, Phase IV (KMG-IV): sequencing the most valuable type-strain genomes for metagenomic binning, comparative biology and taxonomic classification.</title>
        <authorList>
            <person name="Goeker M."/>
        </authorList>
    </citation>
    <scope>NUCLEOTIDE SEQUENCE [LARGE SCALE GENOMIC DNA]</scope>
    <source>
        <strain evidence="12 13">DSM 28287</strain>
    </source>
</reference>
<dbReference type="OrthoDB" id="9814202at2"/>
<dbReference type="RefSeq" id="WP_133529204.1">
    <property type="nucleotide sequence ID" value="NZ_SNXO01000047.1"/>
</dbReference>
<evidence type="ECO:0000313" key="13">
    <source>
        <dbReference type="Proteomes" id="UP000295500"/>
    </source>
</evidence>
<sequence length="602" mass="65965">MITQQIWVLICGALVFFMQAGFTCYEAGFVQSKNVISVSIENLLTFMITVAMFISIGYYLMFGESIISMPSSHYSYLFLHIMFAAVAVTIFAGAMSERSKITALLTASIFAAGLIYPVYGRFVWGDALGGNFAWLHQLGFMDYAGASVVHTTAGFITLAGLIIVGSRTSTRTGKSNIPLATLGVFILWFGWLGFNGGNQQVDLDQMGLVFLNTTLSASFGMMGALVANLLRRRKGRYLISIFNGVLGGLVAVTAVSGWCHPLSAVIIGFIAGVCADLSTLILERYGIDDVVNAIPAHLVGGICGVLLLPWFIDKQYLLCDSRMEQFGAQCLGLMVNFGWAFGLSLLMFWAINKTIGIRVSGEDEKKGLNIVEFNDIYSWENYMEVSSYESQINEKNRLLMKQSKLLTKTEAQEKENLARSLHDGLGQSLAALKLLLKMNDSELSRKALDLTETSIGEMRNVLNDLHPAWLDEGLTKALAYMTESLDGIYGFECSLDVQDHVPDFDETVSLNIYRLIQESLTNVVKHSEATRAVVTCSFGPTKTSYTFTVADNGIGFDPAVIIHGIGLDSMKDRARMIGGDLHIITKPGKGTKVEIEVPYGED</sequence>
<dbReference type="InterPro" id="IPR029020">
    <property type="entry name" value="Ammonium/urea_transptr"/>
</dbReference>
<keyword evidence="3" id="KW-0813">Transport</keyword>
<feature type="transmembrane region" description="Helical" evidence="10">
    <location>
        <begin position="6"/>
        <end position="30"/>
    </location>
</feature>
<dbReference type="SMART" id="SM00387">
    <property type="entry name" value="HATPase_c"/>
    <property type="match status" value="1"/>
</dbReference>
<dbReference type="SUPFAM" id="SSF111352">
    <property type="entry name" value="Ammonium transporter"/>
    <property type="match status" value="1"/>
</dbReference>
<dbReference type="Gene3D" id="1.20.5.1930">
    <property type="match status" value="1"/>
</dbReference>
<dbReference type="PANTHER" id="PTHR11730:SF6">
    <property type="entry name" value="AMMONIUM TRANSPORTER"/>
    <property type="match status" value="1"/>
</dbReference>
<keyword evidence="13" id="KW-1185">Reference proteome</keyword>
<feature type="transmembrane region" description="Helical" evidence="10">
    <location>
        <begin position="206"/>
        <end position="230"/>
    </location>
</feature>
<evidence type="ECO:0000256" key="9">
    <source>
        <dbReference type="ARBA" id="ARBA00023177"/>
    </source>
</evidence>
<feature type="transmembrane region" description="Helical" evidence="10">
    <location>
        <begin position="176"/>
        <end position="194"/>
    </location>
</feature>
<dbReference type="GO" id="GO:0046983">
    <property type="term" value="F:protein dimerization activity"/>
    <property type="evidence" value="ECO:0007669"/>
    <property type="project" value="InterPro"/>
</dbReference>
<dbReference type="PROSITE" id="PS50109">
    <property type="entry name" value="HIS_KIN"/>
    <property type="match status" value="1"/>
</dbReference>
<dbReference type="Gene3D" id="1.10.3430.10">
    <property type="entry name" value="Ammonium transporter AmtB like domains"/>
    <property type="match status" value="1"/>
</dbReference>
<dbReference type="EMBL" id="SNXO01000047">
    <property type="protein sequence ID" value="TDP49409.1"/>
    <property type="molecule type" value="Genomic_DNA"/>
</dbReference>
<feature type="transmembrane region" description="Helical" evidence="10">
    <location>
        <begin position="264"/>
        <end position="282"/>
    </location>
</feature>
<dbReference type="GO" id="GO:0016020">
    <property type="term" value="C:membrane"/>
    <property type="evidence" value="ECO:0007669"/>
    <property type="project" value="UniProtKB-SubCell"/>
</dbReference>
<evidence type="ECO:0000256" key="7">
    <source>
        <dbReference type="ARBA" id="ARBA00023012"/>
    </source>
</evidence>
<evidence type="ECO:0000256" key="6">
    <source>
        <dbReference type="ARBA" id="ARBA00022989"/>
    </source>
</evidence>
<proteinExistence type="inferred from homology"/>
<keyword evidence="5" id="KW-0808">Transferase</keyword>
<keyword evidence="8 10" id="KW-0472">Membrane</keyword>
<dbReference type="Proteomes" id="UP000295500">
    <property type="component" value="Unassembled WGS sequence"/>
</dbReference>
<organism evidence="12 13">
    <name type="scientific">Aminicella lysinilytica</name>
    <dbReference type="NCBI Taxonomy" id="433323"/>
    <lineage>
        <taxon>Bacteria</taxon>
        <taxon>Bacillati</taxon>
        <taxon>Bacillota</taxon>
        <taxon>Clostridia</taxon>
        <taxon>Peptostreptococcales</taxon>
        <taxon>Anaerovoracaceae</taxon>
        <taxon>Aminicella</taxon>
    </lineage>
</organism>
<keyword evidence="5" id="KW-0418">Kinase</keyword>
<dbReference type="Pfam" id="PF07730">
    <property type="entry name" value="HisKA_3"/>
    <property type="match status" value="1"/>
</dbReference>
<name>A0A4R6Q0N0_9FIRM</name>
<evidence type="ECO:0000256" key="2">
    <source>
        <dbReference type="ARBA" id="ARBA00005887"/>
    </source>
</evidence>
<feature type="transmembrane region" description="Helical" evidence="10">
    <location>
        <begin position="332"/>
        <end position="351"/>
    </location>
</feature>
<dbReference type="Gene3D" id="3.30.565.10">
    <property type="entry name" value="Histidine kinase-like ATPase, C-terminal domain"/>
    <property type="match status" value="1"/>
</dbReference>
<comment type="subcellular location">
    <subcellularLocation>
        <location evidence="1">Membrane</location>
        <topology evidence="1">Multi-pass membrane protein</topology>
    </subcellularLocation>
</comment>